<sequence>MRRYRVYYRTKDGLADYLFLFEEQPDGTWHAYIESQPGYQRRASDAHSIHRLSDGNRKYVCWNTPLYSYSQVKQVAALWADKTQQYIRTSRF</sequence>
<gene>
    <name evidence="1" type="ORF">GmarT_14270</name>
</gene>
<dbReference type="EMBL" id="CP042910">
    <property type="protein sequence ID" value="QEG15586.1"/>
    <property type="molecule type" value="Genomic_DNA"/>
</dbReference>
<reference evidence="1 2" key="1">
    <citation type="submission" date="2019-08" db="EMBL/GenBank/DDBJ databases">
        <title>Deep-cultivation of Planctomycetes and their phenomic and genomic characterization uncovers novel biology.</title>
        <authorList>
            <person name="Wiegand S."/>
            <person name="Jogler M."/>
            <person name="Boedeker C."/>
            <person name="Pinto D."/>
            <person name="Vollmers J."/>
            <person name="Rivas-Marin E."/>
            <person name="Kohn T."/>
            <person name="Peeters S.H."/>
            <person name="Heuer A."/>
            <person name="Rast P."/>
            <person name="Oberbeckmann S."/>
            <person name="Bunk B."/>
            <person name="Jeske O."/>
            <person name="Meyerdierks A."/>
            <person name="Storesund J.E."/>
            <person name="Kallscheuer N."/>
            <person name="Luecker S."/>
            <person name="Lage O.M."/>
            <person name="Pohl T."/>
            <person name="Merkel B.J."/>
            <person name="Hornburger P."/>
            <person name="Mueller R.-W."/>
            <person name="Bruemmer F."/>
            <person name="Labrenz M."/>
            <person name="Spormann A.M."/>
            <person name="Op den Camp H."/>
            <person name="Overmann J."/>
            <person name="Amann R."/>
            <person name="Jetten M.S.M."/>
            <person name="Mascher T."/>
            <person name="Medema M.H."/>
            <person name="Devos D.P."/>
            <person name="Kaster A.-K."/>
            <person name="Ovreas L."/>
            <person name="Rohde M."/>
            <person name="Galperin M.Y."/>
            <person name="Jogler C."/>
        </authorList>
    </citation>
    <scope>NUCLEOTIDE SEQUENCE [LARGE SCALE GENOMIC DNA]</scope>
    <source>
        <strain evidence="1 2">DSM 8797</strain>
    </source>
</reference>
<evidence type="ECO:0000313" key="2">
    <source>
        <dbReference type="Proteomes" id="UP000322887"/>
    </source>
</evidence>
<organism evidence="1 2">
    <name type="scientific">Gimesia maris</name>
    <dbReference type="NCBI Taxonomy" id="122"/>
    <lineage>
        <taxon>Bacteria</taxon>
        <taxon>Pseudomonadati</taxon>
        <taxon>Planctomycetota</taxon>
        <taxon>Planctomycetia</taxon>
        <taxon>Planctomycetales</taxon>
        <taxon>Planctomycetaceae</taxon>
        <taxon>Gimesia</taxon>
    </lineage>
</organism>
<name>A0ABX5YIS4_9PLAN</name>
<protein>
    <submittedName>
        <fullName evidence="1">Uncharacterized protein</fullName>
    </submittedName>
</protein>
<keyword evidence="2" id="KW-1185">Reference proteome</keyword>
<proteinExistence type="predicted"/>
<dbReference type="Proteomes" id="UP000322887">
    <property type="component" value="Chromosome"/>
</dbReference>
<accession>A0ABX5YIS4</accession>
<evidence type="ECO:0000313" key="1">
    <source>
        <dbReference type="EMBL" id="QEG15586.1"/>
    </source>
</evidence>